<dbReference type="Pfam" id="PF26429">
    <property type="entry name" value="DPBB_CI111"/>
    <property type="match status" value="1"/>
</dbReference>
<comment type="caution">
    <text evidence="2">The sequence shown here is derived from an EMBL/GenBank/DDBJ whole genome shotgun (WGS) entry which is preliminary data.</text>
</comment>
<evidence type="ECO:0000313" key="3">
    <source>
        <dbReference type="Proteomes" id="UP000657918"/>
    </source>
</evidence>
<name>A0A835JA32_9ROSI</name>
<evidence type="ECO:0000313" key="2">
    <source>
        <dbReference type="EMBL" id="KAF9664544.1"/>
    </source>
</evidence>
<evidence type="ECO:0000259" key="1">
    <source>
        <dbReference type="Pfam" id="PF26429"/>
    </source>
</evidence>
<dbReference type="EMBL" id="JADGMS010000016">
    <property type="protein sequence ID" value="KAF9664544.1"/>
    <property type="molecule type" value="Genomic_DNA"/>
</dbReference>
<dbReference type="OrthoDB" id="1751616at2759"/>
<sequence length="96" mass="11005">MWNTKINEKYLVKKKRINDLETESTTASRGCKIWLSEASLVSHSLAPGSIVSVSFAAVERILMKQGITLLLRWFSLLVRFESKHSKAWHWCIQAIS</sequence>
<reference evidence="2 3" key="1">
    <citation type="submission" date="2020-10" db="EMBL/GenBank/DDBJ databases">
        <title>Plant Genome Project.</title>
        <authorList>
            <person name="Zhang R.-G."/>
        </authorList>
    </citation>
    <scope>NUCLEOTIDE SEQUENCE [LARGE SCALE GENOMIC DNA]</scope>
    <source>
        <strain evidence="2">FAFU-HL-1</strain>
        <tissue evidence="2">Leaf</tissue>
    </source>
</reference>
<proteinExistence type="predicted"/>
<dbReference type="AlphaFoldDB" id="A0A835JA32"/>
<keyword evidence="3" id="KW-1185">Reference proteome</keyword>
<protein>
    <recommendedName>
        <fullName evidence="1">CI111 double-psi beta barrel domain-containing protein</fullName>
    </recommendedName>
</protein>
<gene>
    <name evidence="2" type="ORF">SADUNF_Sadunf16G0029700</name>
</gene>
<organism evidence="2 3">
    <name type="scientific">Salix dunnii</name>
    <dbReference type="NCBI Taxonomy" id="1413687"/>
    <lineage>
        <taxon>Eukaryota</taxon>
        <taxon>Viridiplantae</taxon>
        <taxon>Streptophyta</taxon>
        <taxon>Embryophyta</taxon>
        <taxon>Tracheophyta</taxon>
        <taxon>Spermatophyta</taxon>
        <taxon>Magnoliopsida</taxon>
        <taxon>eudicotyledons</taxon>
        <taxon>Gunneridae</taxon>
        <taxon>Pentapetalae</taxon>
        <taxon>rosids</taxon>
        <taxon>fabids</taxon>
        <taxon>Malpighiales</taxon>
        <taxon>Salicaceae</taxon>
        <taxon>Saliceae</taxon>
        <taxon>Salix</taxon>
    </lineage>
</organism>
<feature type="domain" description="CI111 double-psi beta barrel" evidence="1">
    <location>
        <begin position="16"/>
        <end position="63"/>
    </location>
</feature>
<dbReference type="Proteomes" id="UP000657918">
    <property type="component" value="Chromosome 16"/>
</dbReference>
<accession>A0A835JA32</accession>
<dbReference type="InterPro" id="IPR058958">
    <property type="entry name" value="DPBB_CI111"/>
</dbReference>